<dbReference type="Gene3D" id="2.60.40.4060">
    <property type="entry name" value="Reeler domain"/>
    <property type="match status" value="1"/>
</dbReference>
<comment type="cofactor">
    <cofactor evidence="1">
        <name>heme b</name>
        <dbReference type="ChEBI" id="CHEBI:60344"/>
    </cofactor>
</comment>
<evidence type="ECO:0000256" key="1">
    <source>
        <dbReference type="ARBA" id="ARBA00001970"/>
    </source>
</evidence>
<dbReference type="InterPro" id="IPR042307">
    <property type="entry name" value="Reeler_sf"/>
</dbReference>
<evidence type="ECO:0000256" key="8">
    <source>
        <dbReference type="ARBA" id="ARBA00023004"/>
    </source>
</evidence>
<evidence type="ECO:0000259" key="15">
    <source>
        <dbReference type="PROSITE" id="PS51019"/>
    </source>
</evidence>
<evidence type="ECO:0000256" key="12">
    <source>
        <dbReference type="SAM" id="SignalP"/>
    </source>
</evidence>
<dbReference type="PROSITE" id="PS50939">
    <property type="entry name" value="CYTOCHROME_B561"/>
    <property type="match status" value="1"/>
</dbReference>
<feature type="transmembrane region" description="Helical" evidence="11">
    <location>
        <begin position="691"/>
        <end position="713"/>
    </location>
</feature>
<dbReference type="PANTHER" id="PTHR46902:SF1">
    <property type="entry name" value="DOMON DOMAIN-CONTAINING PROTEIN FRRS1L"/>
    <property type="match status" value="1"/>
</dbReference>
<dbReference type="CDD" id="cd08760">
    <property type="entry name" value="Cyt_b561_FRRS1_like"/>
    <property type="match status" value="1"/>
</dbReference>
<comment type="similarity">
    <text evidence="3">Belongs to the FRRS1 family.</text>
</comment>
<dbReference type="Gene3D" id="1.20.120.1770">
    <property type="match status" value="1"/>
</dbReference>
<feature type="transmembrane region" description="Helical" evidence="11">
    <location>
        <begin position="623"/>
        <end position="643"/>
    </location>
</feature>
<evidence type="ECO:0000256" key="9">
    <source>
        <dbReference type="ARBA" id="ARBA00023136"/>
    </source>
</evidence>
<dbReference type="OrthoDB" id="6372137at2759"/>
<dbReference type="PROSITE" id="PS50836">
    <property type="entry name" value="DOMON"/>
    <property type="match status" value="2"/>
</dbReference>
<name>A0A9N9U052_PHYSR</name>
<feature type="domain" description="Cytochrome b561" evidence="14">
    <location>
        <begin position="514"/>
        <end position="714"/>
    </location>
</feature>
<keyword evidence="10" id="KW-0325">Glycoprotein</keyword>
<dbReference type="SMART" id="SM00664">
    <property type="entry name" value="DoH"/>
    <property type="match status" value="2"/>
</dbReference>
<dbReference type="Proteomes" id="UP001153712">
    <property type="component" value="Chromosome 7"/>
</dbReference>
<feature type="domain" description="DOMON" evidence="13">
    <location>
        <begin position="392"/>
        <end position="510"/>
    </location>
</feature>
<dbReference type="Pfam" id="PF02014">
    <property type="entry name" value="Reeler"/>
    <property type="match status" value="1"/>
</dbReference>
<dbReference type="EMBL" id="OU900100">
    <property type="protein sequence ID" value="CAG9863967.1"/>
    <property type="molecule type" value="Genomic_DNA"/>
</dbReference>
<organism evidence="16 17">
    <name type="scientific">Phyllotreta striolata</name>
    <name type="common">Striped flea beetle</name>
    <name type="synonym">Crioceris striolata</name>
    <dbReference type="NCBI Taxonomy" id="444603"/>
    <lineage>
        <taxon>Eukaryota</taxon>
        <taxon>Metazoa</taxon>
        <taxon>Ecdysozoa</taxon>
        <taxon>Arthropoda</taxon>
        <taxon>Hexapoda</taxon>
        <taxon>Insecta</taxon>
        <taxon>Pterygota</taxon>
        <taxon>Neoptera</taxon>
        <taxon>Endopterygota</taxon>
        <taxon>Coleoptera</taxon>
        <taxon>Polyphaga</taxon>
        <taxon>Cucujiformia</taxon>
        <taxon>Chrysomeloidea</taxon>
        <taxon>Chrysomelidae</taxon>
        <taxon>Galerucinae</taxon>
        <taxon>Alticini</taxon>
        <taxon>Phyllotreta</taxon>
    </lineage>
</organism>
<comment type="subcellular location">
    <subcellularLocation>
        <location evidence="2">Membrane</location>
        <topology evidence="2">Multi-pass membrane protein</topology>
    </subcellularLocation>
</comment>
<dbReference type="InterPro" id="IPR002861">
    <property type="entry name" value="Reeler_dom"/>
</dbReference>
<evidence type="ECO:0008006" key="18">
    <source>
        <dbReference type="Google" id="ProtNLM"/>
    </source>
</evidence>
<feature type="transmembrane region" description="Helical" evidence="11">
    <location>
        <begin position="655"/>
        <end position="679"/>
    </location>
</feature>
<reference evidence="16" key="1">
    <citation type="submission" date="2022-01" db="EMBL/GenBank/DDBJ databases">
        <authorList>
            <person name="King R."/>
        </authorList>
    </citation>
    <scope>NUCLEOTIDE SEQUENCE</scope>
</reference>
<evidence type="ECO:0000256" key="5">
    <source>
        <dbReference type="ARBA" id="ARBA00022692"/>
    </source>
</evidence>
<evidence type="ECO:0000313" key="17">
    <source>
        <dbReference type="Proteomes" id="UP001153712"/>
    </source>
</evidence>
<keyword evidence="7 11" id="KW-1133">Transmembrane helix</keyword>
<dbReference type="CDD" id="cd08544">
    <property type="entry name" value="Reeler"/>
    <property type="match status" value="1"/>
</dbReference>
<feature type="transmembrane region" description="Helical" evidence="11">
    <location>
        <begin position="754"/>
        <end position="776"/>
    </location>
</feature>
<dbReference type="Pfam" id="PF03351">
    <property type="entry name" value="DOMON"/>
    <property type="match status" value="2"/>
</dbReference>
<evidence type="ECO:0000256" key="2">
    <source>
        <dbReference type="ARBA" id="ARBA00004141"/>
    </source>
</evidence>
<keyword evidence="6" id="KW-0249">Electron transport</keyword>
<keyword evidence="12" id="KW-0732">Signal</keyword>
<dbReference type="InterPro" id="IPR005018">
    <property type="entry name" value="DOMON_domain"/>
</dbReference>
<dbReference type="PANTHER" id="PTHR46902">
    <property type="entry name" value="DOMON DOMAIN-CONTAINING PROTEIN FRRS1L"/>
    <property type="match status" value="1"/>
</dbReference>
<dbReference type="GO" id="GO:0016020">
    <property type="term" value="C:membrane"/>
    <property type="evidence" value="ECO:0007669"/>
    <property type="project" value="UniProtKB-SubCell"/>
</dbReference>
<evidence type="ECO:0000256" key="11">
    <source>
        <dbReference type="SAM" id="Phobius"/>
    </source>
</evidence>
<feature type="domain" description="DOMON" evidence="13">
    <location>
        <begin position="185"/>
        <end position="307"/>
    </location>
</feature>
<dbReference type="GO" id="GO:0099072">
    <property type="term" value="P:regulation of postsynaptic membrane neurotransmitter receptor levels"/>
    <property type="evidence" value="ECO:0007669"/>
    <property type="project" value="TreeGrafter"/>
</dbReference>
<feature type="transmembrane region" description="Helical" evidence="11">
    <location>
        <begin position="552"/>
        <end position="572"/>
    </location>
</feature>
<feature type="domain" description="Reelin" evidence="15">
    <location>
        <begin position="2"/>
        <end position="167"/>
    </location>
</feature>
<evidence type="ECO:0000256" key="7">
    <source>
        <dbReference type="ARBA" id="ARBA00022989"/>
    </source>
</evidence>
<feature type="chain" id="PRO_5040198598" description="Ferric-chelate reductase 1" evidence="12">
    <location>
        <begin position="16"/>
        <end position="784"/>
    </location>
</feature>
<evidence type="ECO:0000256" key="10">
    <source>
        <dbReference type="ARBA" id="ARBA00023180"/>
    </source>
</evidence>
<keyword evidence="17" id="KW-1185">Reference proteome</keyword>
<evidence type="ECO:0000313" key="16">
    <source>
        <dbReference type="EMBL" id="CAG9863967.1"/>
    </source>
</evidence>
<dbReference type="PROSITE" id="PS51019">
    <property type="entry name" value="REELIN"/>
    <property type="match status" value="1"/>
</dbReference>
<evidence type="ECO:0000259" key="13">
    <source>
        <dbReference type="PROSITE" id="PS50836"/>
    </source>
</evidence>
<keyword evidence="8" id="KW-0408">Iron</keyword>
<accession>A0A9N9U052</accession>
<keyword evidence="9 11" id="KW-0472">Membrane</keyword>
<feature type="signal peptide" evidence="12">
    <location>
        <begin position="1"/>
        <end position="15"/>
    </location>
</feature>
<sequence>MRLYLVALLISTAHALPDGAPTSACNTLKPVHEGALPQANLAPYSVFVKQQGDVVQVTIGSNLGVPFQGFMVQGRTPEGRVIGSFQLPGGSQAHTIDCKGAGDTATHNSPEKKDLVNLIWVPPTGYQGSVVFASTILQSFETFWVGLESDVVEVRRRSVRQDSFYSNCGVTKYCYGAPIDCVDAQNCKVAVAVTSVGEAFDFELRANGNPAWVGVGLSDDARMGDDSVVECVKDKTTGKVEAFLSWTTINPYGAPRLEKPQEGIRLLNASVDEDVLYCKVRRDTVTNIKGTVFDLRANSFHVLVAAGAELKDNSVGFHDLSYLASPDPQVLSPNSQSLFVNRPDISTTTTPAYFEPPAARPAAAEFDAFYEGCAVTKMCFGAPEDCVRTRACRAAVAVTVAGDRYDFEMKATANAAWVGVGLSDDAKMGDDSVIECVKTDRGVRSYMSLTGIKPYRAVRLQNPQLGIELLNSSVIDDTIYCKVRRSPVTLVGGTTYDLTNNKYHVLVAAGDSATPNSVGFHNVQLPSKEKLFLSDTAEVAAPSKLLVHLHGAFMLAAWIGTASVGILLARYYRQTWVGTTMMGKDLWFAWHRFFMVLTWLFTIAAFVIIFVELRKWSEENNPHAILGTVTTILCFFQPIGAYFRPHPGTSKRSIFNWAHWLAGNAAHIIAIVTLFFAVRLTKAELPEEVDYILVAYVVVSVVAHLLLSILYGISEKSGDSRVSSFPMKDLGGSGRNSVYNDRNMDARFSTARKFILGVYIVIILVLVIGLILITVFTPAKDLFR</sequence>
<feature type="transmembrane region" description="Helical" evidence="11">
    <location>
        <begin position="593"/>
        <end position="611"/>
    </location>
</feature>
<evidence type="ECO:0000259" key="14">
    <source>
        <dbReference type="PROSITE" id="PS50939"/>
    </source>
</evidence>
<evidence type="ECO:0000256" key="4">
    <source>
        <dbReference type="ARBA" id="ARBA00022448"/>
    </source>
</evidence>
<dbReference type="InterPro" id="IPR006593">
    <property type="entry name" value="Cyt_b561/ferric_Rdtase_TM"/>
</dbReference>
<keyword evidence="4" id="KW-0813">Transport</keyword>
<dbReference type="InterPro" id="IPR042789">
    <property type="entry name" value="FRRS1L"/>
</dbReference>
<protein>
    <recommendedName>
        <fullName evidence="18">Ferric-chelate reductase 1</fullName>
    </recommendedName>
</protein>
<dbReference type="GO" id="GO:1900449">
    <property type="term" value="P:regulation of glutamate receptor signaling pathway"/>
    <property type="evidence" value="ECO:0007669"/>
    <property type="project" value="InterPro"/>
</dbReference>
<dbReference type="AlphaFoldDB" id="A0A9N9U052"/>
<gene>
    <name evidence="16" type="ORF">PHYEVI_LOCUS10236</name>
</gene>
<proteinExistence type="inferred from homology"/>
<evidence type="ECO:0000256" key="6">
    <source>
        <dbReference type="ARBA" id="ARBA00022982"/>
    </source>
</evidence>
<keyword evidence="5 11" id="KW-0812">Transmembrane</keyword>
<evidence type="ECO:0000256" key="3">
    <source>
        <dbReference type="ARBA" id="ARBA00009195"/>
    </source>
</evidence>
<dbReference type="SMART" id="SM00665">
    <property type="entry name" value="B561"/>
    <property type="match status" value="1"/>
</dbReference>
<dbReference type="CDD" id="cd09628">
    <property type="entry name" value="DOMON_SDR_2_like"/>
    <property type="match status" value="2"/>
</dbReference>